<dbReference type="GeneID" id="94433474"/>
<feature type="chain" id="PRO_5012203241" evidence="2">
    <location>
        <begin position="34"/>
        <end position="350"/>
    </location>
</feature>
<gene>
    <name evidence="3" type="ORF">CSUI_010158</name>
</gene>
<evidence type="ECO:0000313" key="4">
    <source>
        <dbReference type="Proteomes" id="UP000221165"/>
    </source>
</evidence>
<reference evidence="3 4" key="1">
    <citation type="journal article" date="2017" name="Int. J. Parasitol.">
        <title>The genome of the protozoan parasite Cystoisospora suis and a reverse vaccinology approach to identify vaccine candidates.</title>
        <authorList>
            <person name="Palmieri N."/>
            <person name="Shrestha A."/>
            <person name="Ruttkowski B."/>
            <person name="Beck T."/>
            <person name="Vogl C."/>
            <person name="Tomley F."/>
            <person name="Blake D.P."/>
            <person name="Joachim A."/>
        </authorList>
    </citation>
    <scope>NUCLEOTIDE SEQUENCE [LARGE SCALE GENOMIC DNA]</scope>
    <source>
        <strain evidence="3 4">Wien I</strain>
    </source>
</reference>
<comment type="caution">
    <text evidence="3">The sequence shown here is derived from an EMBL/GenBank/DDBJ whole genome shotgun (WGS) entry which is preliminary data.</text>
</comment>
<feature type="region of interest" description="Disordered" evidence="1">
    <location>
        <begin position="183"/>
        <end position="249"/>
    </location>
</feature>
<name>A0A2C6JZI9_9APIC</name>
<feature type="compositionally biased region" description="Basic and acidic residues" evidence="1">
    <location>
        <begin position="220"/>
        <end position="230"/>
    </location>
</feature>
<feature type="signal peptide" evidence="2">
    <location>
        <begin position="1"/>
        <end position="33"/>
    </location>
</feature>
<feature type="region of interest" description="Disordered" evidence="1">
    <location>
        <begin position="268"/>
        <end position="288"/>
    </location>
</feature>
<dbReference type="AlphaFoldDB" id="A0A2C6JZI9"/>
<keyword evidence="4" id="KW-1185">Reference proteome</keyword>
<proteinExistence type="predicted"/>
<sequence>MARGDSSLLRCCFRAAVPLFIIGRLGVPTPVQADNTTSGLSNANVVLSIPAGGSTSDRVEEVSLGGSQILLVIDESNKAVFMPQAQSSAEPKDAENLNEFVYAFENGACNFNKTLTYEEMYPGLGSSNPKTFWVKTTGPLDSGSSRANSGSASVTKYVFTNPSSEKLDGKKATFCVRFQSPASLGTSTTTTTTPTSQSPQTASATTPTSTSDTPSSKVPENGDHTEEGSHTEGGTAESQVQREEKASGASLQALKMKELANSLRMAQAKQEKENFEGSVNFLEKDDTMPARRLSGARLSEGSGDSKGETPAGHYLTVIIHSSASHIALHTLSIFAVLTSSLSAILRSDLF</sequence>
<evidence type="ECO:0000313" key="3">
    <source>
        <dbReference type="EMBL" id="PHJ16030.1"/>
    </source>
</evidence>
<keyword evidence="2" id="KW-0732">Signal</keyword>
<feature type="compositionally biased region" description="Low complexity" evidence="1">
    <location>
        <begin position="186"/>
        <end position="216"/>
    </location>
</feature>
<dbReference type="RefSeq" id="XP_067917762.1">
    <property type="nucleotide sequence ID" value="XM_068070263.1"/>
</dbReference>
<dbReference type="OrthoDB" id="331226at2759"/>
<evidence type="ECO:0000256" key="2">
    <source>
        <dbReference type="SAM" id="SignalP"/>
    </source>
</evidence>
<protein>
    <submittedName>
        <fullName evidence="3">Toxoplasma gondii family a protein</fullName>
    </submittedName>
</protein>
<organism evidence="3 4">
    <name type="scientific">Cystoisospora suis</name>
    <dbReference type="NCBI Taxonomy" id="483139"/>
    <lineage>
        <taxon>Eukaryota</taxon>
        <taxon>Sar</taxon>
        <taxon>Alveolata</taxon>
        <taxon>Apicomplexa</taxon>
        <taxon>Conoidasida</taxon>
        <taxon>Coccidia</taxon>
        <taxon>Eucoccidiorida</taxon>
        <taxon>Eimeriorina</taxon>
        <taxon>Sarcocystidae</taxon>
        <taxon>Cystoisospora</taxon>
    </lineage>
</organism>
<dbReference type="Proteomes" id="UP000221165">
    <property type="component" value="Unassembled WGS sequence"/>
</dbReference>
<evidence type="ECO:0000256" key="1">
    <source>
        <dbReference type="SAM" id="MobiDB-lite"/>
    </source>
</evidence>
<dbReference type="EMBL" id="MIGC01006746">
    <property type="protein sequence ID" value="PHJ16030.1"/>
    <property type="molecule type" value="Genomic_DNA"/>
</dbReference>
<dbReference type="VEuPathDB" id="ToxoDB:CSUI_010158"/>
<accession>A0A2C6JZI9</accession>